<dbReference type="SUPFAM" id="SSF52540">
    <property type="entry name" value="P-loop containing nucleoside triphosphate hydrolases"/>
    <property type="match status" value="1"/>
</dbReference>
<dbReference type="PANTHER" id="PTHR30486:SF16">
    <property type="entry name" value="TWITCHING MOTILITY PROTEIN PILT"/>
    <property type="match status" value="1"/>
</dbReference>
<evidence type="ECO:0000259" key="2">
    <source>
        <dbReference type="Pfam" id="PF00437"/>
    </source>
</evidence>
<evidence type="ECO:0000313" key="3">
    <source>
        <dbReference type="EMBL" id="KAB1442218.1"/>
    </source>
</evidence>
<dbReference type="GO" id="GO:0016887">
    <property type="term" value="F:ATP hydrolysis activity"/>
    <property type="evidence" value="ECO:0007669"/>
    <property type="project" value="InterPro"/>
</dbReference>
<dbReference type="Pfam" id="PF00437">
    <property type="entry name" value="T2SSE"/>
    <property type="match status" value="1"/>
</dbReference>
<dbReference type="InterPro" id="IPR027417">
    <property type="entry name" value="P-loop_NTPase"/>
</dbReference>
<dbReference type="InterPro" id="IPR050921">
    <property type="entry name" value="T4SS_GSP_E_ATPase"/>
</dbReference>
<dbReference type="Gene3D" id="3.40.50.300">
    <property type="entry name" value="P-loop containing nucleotide triphosphate hydrolases"/>
    <property type="match status" value="1"/>
</dbReference>
<gene>
    <name evidence="3" type="ORF">F8A88_07105</name>
</gene>
<organism evidence="3 4">
    <name type="scientific">Pseudodesulfovibrio senegalensis</name>
    <dbReference type="NCBI Taxonomy" id="1721087"/>
    <lineage>
        <taxon>Bacteria</taxon>
        <taxon>Pseudomonadati</taxon>
        <taxon>Thermodesulfobacteriota</taxon>
        <taxon>Desulfovibrionia</taxon>
        <taxon>Desulfovibrionales</taxon>
        <taxon>Desulfovibrionaceae</taxon>
    </lineage>
</organism>
<dbReference type="NCBIfam" id="TIGR01420">
    <property type="entry name" value="pilT_fam"/>
    <property type="match status" value="1"/>
</dbReference>
<reference evidence="3 4" key="1">
    <citation type="journal article" date="2017" name="Int. J. Syst. Evol. Microbiol.">
        <title>Desulfovibrio senegalensis sp. nov., a mesophilic sulfate reducer isolated from marine sediment.</title>
        <authorList>
            <person name="Thioye A."/>
            <person name="Gam Z.B.A."/>
            <person name="Mbengue M."/>
            <person name="Cayol J.L."/>
            <person name="Joseph-Bartoli M."/>
            <person name="Toure-Kane C."/>
            <person name="Labat M."/>
        </authorList>
    </citation>
    <scope>NUCLEOTIDE SEQUENCE [LARGE SCALE GENOMIC DNA]</scope>
    <source>
        <strain evidence="3 4">DSM 101509</strain>
    </source>
</reference>
<proteinExistence type="inferred from homology"/>
<dbReference type="InterPro" id="IPR001482">
    <property type="entry name" value="T2SS/T4SS_dom"/>
</dbReference>
<dbReference type="CDD" id="cd01131">
    <property type="entry name" value="PilT"/>
    <property type="match status" value="1"/>
</dbReference>
<feature type="domain" description="Bacterial type II secretion system protein E" evidence="2">
    <location>
        <begin position="126"/>
        <end position="283"/>
    </location>
</feature>
<accession>A0A6N6N4R7</accession>
<evidence type="ECO:0000256" key="1">
    <source>
        <dbReference type="ARBA" id="ARBA00006611"/>
    </source>
</evidence>
<name>A0A6N6N4R7_9BACT</name>
<dbReference type="Proteomes" id="UP000438699">
    <property type="component" value="Unassembled WGS sequence"/>
</dbReference>
<dbReference type="Gene3D" id="3.30.450.90">
    <property type="match status" value="1"/>
</dbReference>
<dbReference type="OrthoDB" id="9805147at2"/>
<keyword evidence="4" id="KW-1185">Reference proteome</keyword>
<dbReference type="GO" id="GO:0005524">
    <property type="term" value="F:ATP binding"/>
    <property type="evidence" value="ECO:0007669"/>
    <property type="project" value="InterPro"/>
</dbReference>
<sequence length="397" mass="43593">MDFDRQSVDAIMRQVLQHDEDVSDVLITAGRPLQAEVNGALQSVPLNQDPGVFGPAETKAFAVALMGGNRRWHRQLMSSGACDFSYSVAGKARFRVNIFKQRGTLAVIMRKLPASVPTMESFGLPQVFADMATEQSGLVLVTGSTGTGKSNSLAALVDRINDTRAVHILTLEDPVEFAHRHKKATVNQRELGVDFDTFANGLRAAFRQSPKVILVGEIRDRETMDIVLQAAGTGHLVLSTLHTTDAGSTINRILGLFDSSEERIVRMKLAESLRCIVSQRLLPDVEHGRVAAFEILRSTMRIRELILNGESGEKTFYNVLAESGPHGMQTFDQHFFQLYKQGRITEETALLSASDRALLKRMIDELKSARGESVSDLVLEGLEESGNDDDLTGGLGR</sequence>
<comment type="caution">
    <text evidence="3">The sequence shown here is derived from an EMBL/GenBank/DDBJ whole genome shotgun (WGS) entry which is preliminary data.</text>
</comment>
<comment type="similarity">
    <text evidence="1">Belongs to the GSP E family.</text>
</comment>
<dbReference type="PANTHER" id="PTHR30486">
    <property type="entry name" value="TWITCHING MOTILITY PROTEIN PILT"/>
    <property type="match status" value="1"/>
</dbReference>
<dbReference type="RefSeq" id="WP_151150439.1">
    <property type="nucleotide sequence ID" value="NZ_WAIE01000002.1"/>
</dbReference>
<dbReference type="AlphaFoldDB" id="A0A6N6N4R7"/>
<evidence type="ECO:0000313" key="4">
    <source>
        <dbReference type="Proteomes" id="UP000438699"/>
    </source>
</evidence>
<dbReference type="InterPro" id="IPR006321">
    <property type="entry name" value="PilT/PilU"/>
</dbReference>
<dbReference type="EMBL" id="WAIE01000002">
    <property type="protein sequence ID" value="KAB1442218.1"/>
    <property type="molecule type" value="Genomic_DNA"/>
</dbReference>
<protein>
    <submittedName>
        <fullName evidence="3">PilT/PilU family type 4a pilus ATPase</fullName>
    </submittedName>
</protein>